<sequence length="28" mass="3012">MVINHSLSFIIFPTATIYIHSSSSMSAG</sequence>
<protein>
    <submittedName>
        <fullName evidence="1">Uncharacterized protein</fullName>
    </submittedName>
</protein>
<name>A0A0A9FHB0_ARUDO</name>
<evidence type="ECO:0000313" key="1">
    <source>
        <dbReference type="EMBL" id="JAE07618.1"/>
    </source>
</evidence>
<dbReference type="AlphaFoldDB" id="A0A0A9FHB0"/>
<accession>A0A0A9FHB0</accession>
<proteinExistence type="predicted"/>
<dbReference type="EMBL" id="GBRH01190278">
    <property type="protein sequence ID" value="JAE07618.1"/>
    <property type="molecule type" value="Transcribed_RNA"/>
</dbReference>
<organism evidence="1">
    <name type="scientific">Arundo donax</name>
    <name type="common">Giant reed</name>
    <name type="synonym">Donax arundinaceus</name>
    <dbReference type="NCBI Taxonomy" id="35708"/>
    <lineage>
        <taxon>Eukaryota</taxon>
        <taxon>Viridiplantae</taxon>
        <taxon>Streptophyta</taxon>
        <taxon>Embryophyta</taxon>
        <taxon>Tracheophyta</taxon>
        <taxon>Spermatophyta</taxon>
        <taxon>Magnoliopsida</taxon>
        <taxon>Liliopsida</taxon>
        <taxon>Poales</taxon>
        <taxon>Poaceae</taxon>
        <taxon>PACMAD clade</taxon>
        <taxon>Arundinoideae</taxon>
        <taxon>Arundineae</taxon>
        <taxon>Arundo</taxon>
    </lineage>
</organism>
<reference evidence="1" key="1">
    <citation type="submission" date="2014-09" db="EMBL/GenBank/DDBJ databases">
        <authorList>
            <person name="Magalhaes I.L.F."/>
            <person name="Oliveira U."/>
            <person name="Santos F.R."/>
            <person name="Vidigal T.H.D.A."/>
            <person name="Brescovit A.D."/>
            <person name="Santos A.J."/>
        </authorList>
    </citation>
    <scope>NUCLEOTIDE SEQUENCE</scope>
    <source>
        <tissue evidence="1">Shoot tissue taken approximately 20 cm above the soil surface</tissue>
    </source>
</reference>
<reference evidence="1" key="2">
    <citation type="journal article" date="2015" name="Data Brief">
        <title>Shoot transcriptome of the giant reed, Arundo donax.</title>
        <authorList>
            <person name="Barrero R.A."/>
            <person name="Guerrero F.D."/>
            <person name="Moolhuijzen P."/>
            <person name="Goolsby J.A."/>
            <person name="Tidwell J."/>
            <person name="Bellgard S.E."/>
            <person name="Bellgard M.I."/>
        </authorList>
    </citation>
    <scope>NUCLEOTIDE SEQUENCE</scope>
    <source>
        <tissue evidence="1">Shoot tissue taken approximately 20 cm above the soil surface</tissue>
    </source>
</reference>